<keyword evidence="3" id="KW-1185">Reference proteome</keyword>
<proteinExistence type="predicted"/>
<dbReference type="Proteomes" id="UP000053586">
    <property type="component" value="Unassembled WGS sequence"/>
</dbReference>
<accession>H5TC44</accession>
<evidence type="ECO:0000313" key="3">
    <source>
        <dbReference type="Proteomes" id="UP000053586"/>
    </source>
</evidence>
<reference evidence="2 3" key="1">
    <citation type="journal article" date="2012" name="J. Bacteriol.">
        <title>Genome sequence of proteorhodopsin-containing sea ice bacterium Glaciecola punicea ACAM 611T.</title>
        <authorList>
            <person name="Qin Q.-L."/>
            <person name="Xie B.-B."/>
            <person name="Shu Y.-L."/>
            <person name="Rong J.-C."/>
            <person name="Zhao D.-L."/>
            <person name="Zhang X.-Y."/>
            <person name="Chen X.-L."/>
            <person name="Zhou B.-C."/>
            <person name="Zhanga Y.-Z."/>
        </authorList>
    </citation>
    <scope>NUCLEOTIDE SEQUENCE [LARGE SCALE GENOMIC DNA]</scope>
    <source>
        <strain evidence="2 3">ACAM 611</strain>
    </source>
</reference>
<feature type="transmembrane region" description="Helical" evidence="1">
    <location>
        <begin position="20"/>
        <end position="39"/>
    </location>
</feature>
<organism evidence="2 3">
    <name type="scientific">Glaciecola punicea ACAM 611</name>
    <dbReference type="NCBI Taxonomy" id="1121923"/>
    <lineage>
        <taxon>Bacteria</taxon>
        <taxon>Pseudomonadati</taxon>
        <taxon>Pseudomonadota</taxon>
        <taxon>Gammaproteobacteria</taxon>
        <taxon>Alteromonadales</taxon>
        <taxon>Alteromonadaceae</taxon>
        <taxon>Glaciecola</taxon>
    </lineage>
</organism>
<dbReference type="EMBL" id="BAET01000018">
    <property type="protein sequence ID" value="GAB55871.1"/>
    <property type="molecule type" value="Genomic_DNA"/>
</dbReference>
<dbReference type="AlphaFoldDB" id="H5TC44"/>
<keyword evidence="1" id="KW-0812">Transmembrane</keyword>
<reference evidence="2 3" key="2">
    <citation type="journal article" date="2017" name="Antonie Van Leeuwenhoek">
        <title>Rhizobium rhizosphaerae sp. nov., a novel species isolated from rice rhizosphere.</title>
        <authorList>
            <person name="Zhao J.J."/>
            <person name="Zhang J."/>
            <person name="Zhang R.J."/>
            <person name="Zhang C.W."/>
            <person name="Yin H.Q."/>
            <person name="Zhang X.X."/>
        </authorList>
    </citation>
    <scope>NUCLEOTIDE SEQUENCE [LARGE SCALE GENOMIC DNA]</scope>
    <source>
        <strain evidence="2 3">ACAM 611</strain>
    </source>
</reference>
<protein>
    <submittedName>
        <fullName evidence="2">Uncharacterized protein</fullName>
    </submittedName>
</protein>
<sequence length="59" mass="6660">MKLLSSQSPGSLYKQQLLDLSADGSAFYLYLLIAYKVALRVNVKQKNKHIILLTKAARH</sequence>
<keyword evidence="1" id="KW-1133">Transmembrane helix</keyword>
<keyword evidence="1" id="KW-0472">Membrane</keyword>
<evidence type="ECO:0000313" key="2">
    <source>
        <dbReference type="EMBL" id="GAB55871.1"/>
    </source>
</evidence>
<comment type="caution">
    <text evidence="2">The sequence shown here is derived from an EMBL/GenBank/DDBJ whole genome shotgun (WGS) entry which is preliminary data.</text>
</comment>
<gene>
    <name evidence="2" type="ORF">GPUN_1755</name>
</gene>
<evidence type="ECO:0000256" key="1">
    <source>
        <dbReference type="SAM" id="Phobius"/>
    </source>
</evidence>
<name>H5TC44_9ALTE</name>